<feature type="domain" description="Tyrosine-protein phosphatase" evidence="9">
    <location>
        <begin position="1521"/>
        <end position="1758"/>
    </location>
</feature>
<feature type="transmembrane region" description="Helical" evidence="7">
    <location>
        <begin position="1395"/>
        <end position="1419"/>
    </location>
</feature>
<feature type="chain" id="PRO_5042076465" description="protein-tyrosine-phosphatase" evidence="8">
    <location>
        <begin position="31"/>
        <end position="1770"/>
    </location>
</feature>
<keyword evidence="12" id="KW-1185">Reference proteome</keyword>
<feature type="region of interest" description="Disordered" evidence="6">
    <location>
        <begin position="999"/>
        <end position="1039"/>
    </location>
</feature>
<dbReference type="CDD" id="cd00047">
    <property type="entry name" value="PTPc"/>
    <property type="match status" value="1"/>
</dbReference>
<feature type="compositionally biased region" description="Low complexity" evidence="6">
    <location>
        <begin position="925"/>
        <end position="942"/>
    </location>
</feature>
<feature type="compositionally biased region" description="Polar residues" evidence="6">
    <location>
        <begin position="568"/>
        <end position="605"/>
    </location>
</feature>
<dbReference type="InterPro" id="IPR016130">
    <property type="entry name" value="Tyr_Pase_AS"/>
</dbReference>
<dbReference type="PRINTS" id="PR00700">
    <property type="entry name" value="PRTYPHPHTASE"/>
</dbReference>
<evidence type="ECO:0000256" key="8">
    <source>
        <dbReference type="SAM" id="SignalP"/>
    </source>
</evidence>
<feature type="compositionally biased region" description="Low complexity" evidence="6">
    <location>
        <begin position="527"/>
        <end position="537"/>
    </location>
</feature>
<feature type="compositionally biased region" description="Pro residues" evidence="6">
    <location>
        <begin position="1098"/>
        <end position="1151"/>
    </location>
</feature>
<dbReference type="SMART" id="SM00194">
    <property type="entry name" value="PTPc"/>
    <property type="match status" value="1"/>
</dbReference>
<keyword evidence="8" id="KW-0732">Signal</keyword>
<dbReference type="EC" id="3.1.3.48" evidence="1"/>
<dbReference type="Pfam" id="PF00102">
    <property type="entry name" value="Y_phosphatase"/>
    <property type="match status" value="1"/>
</dbReference>
<feature type="compositionally biased region" description="Low complexity" evidence="6">
    <location>
        <begin position="177"/>
        <end position="189"/>
    </location>
</feature>
<dbReference type="Gene3D" id="3.90.190.10">
    <property type="entry name" value="Protein tyrosine phosphatase superfamily"/>
    <property type="match status" value="1"/>
</dbReference>
<feature type="domain" description="Tyrosine specific protein phosphatases" evidence="10">
    <location>
        <begin position="1676"/>
        <end position="1749"/>
    </location>
</feature>
<dbReference type="GO" id="GO:0005886">
    <property type="term" value="C:plasma membrane"/>
    <property type="evidence" value="ECO:0007669"/>
    <property type="project" value="TreeGrafter"/>
</dbReference>
<feature type="compositionally biased region" description="Low complexity" evidence="6">
    <location>
        <begin position="1166"/>
        <end position="1209"/>
    </location>
</feature>
<dbReference type="PANTHER" id="PTHR46198:SF4">
    <property type="entry name" value="PROTEIN-TYROSINE-PHOSPHATASE"/>
    <property type="match status" value="1"/>
</dbReference>
<keyword evidence="7" id="KW-0812">Transmembrane</keyword>
<evidence type="ECO:0000256" key="3">
    <source>
        <dbReference type="ARBA" id="ARBA00022801"/>
    </source>
</evidence>
<dbReference type="EMBL" id="JAWQEG010000896">
    <property type="protein sequence ID" value="KAK3884310.1"/>
    <property type="molecule type" value="Genomic_DNA"/>
</dbReference>
<dbReference type="GO" id="GO:0030054">
    <property type="term" value="C:cell junction"/>
    <property type="evidence" value="ECO:0007669"/>
    <property type="project" value="TreeGrafter"/>
</dbReference>
<feature type="compositionally biased region" description="Acidic residues" evidence="6">
    <location>
        <begin position="1063"/>
        <end position="1075"/>
    </location>
</feature>
<reference evidence="11" key="1">
    <citation type="submission" date="2023-10" db="EMBL/GenBank/DDBJ databases">
        <title>Genome assemblies of two species of porcelain crab, Petrolisthes cinctipes and Petrolisthes manimaculis (Anomura: Porcellanidae).</title>
        <authorList>
            <person name="Angst P."/>
        </authorList>
    </citation>
    <scope>NUCLEOTIDE SEQUENCE</scope>
    <source>
        <strain evidence="11">PB745_01</strain>
        <tissue evidence="11">Gill</tissue>
    </source>
</reference>
<feature type="compositionally biased region" description="Acidic residues" evidence="6">
    <location>
        <begin position="422"/>
        <end position="433"/>
    </location>
</feature>
<keyword evidence="4" id="KW-0904">Protein phosphatase</keyword>
<dbReference type="PROSITE" id="PS50055">
    <property type="entry name" value="TYR_PHOSPHATASE_PTP"/>
    <property type="match status" value="1"/>
</dbReference>
<evidence type="ECO:0000256" key="4">
    <source>
        <dbReference type="ARBA" id="ARBA00022912"/>
    </source>
</evidence>
<evidence type="ECO:0000256" key="6">
    <source>
        <dbReference type="SAM" id="MobiDB-lite"/>
    </source>
</evidence>
<organism evidence="11 12">
    <name type="scientific">Petrolisthes cinctipes</name>
    <name type="common">Flat porcelain crab</name>
    <dbReference type="NCBI Taxonomy" id="88211"/>
    <lineage>
        <taxon>Eukaryota</taxon>
        <taxon>Metazoa</taxon>
        <taxon>Ecdysozoa</taxon>
        <taxon>Arthropoda</taxon>
        <taxon>Crustacea</taxon>
        <taxon>Multicrustacea</taxon>
        <taxon>Malacostraca</taxon>
        <taxon>Eumalacostraca</taxon>
        <taxon>Eucarida</taxon>
        <taxon>Decapoda</taxon>
        <taxon>Pleocyemata</taxon>
        <taxon>Anomura</taxon>
        <taxon>Galatheoidea</taxon>
        <taxon>Porcellanidae</taxon>
        <taxon>Petrolisthes</taxon>
    </lineage>
</organism>
<protein>
    <recommendedName>
        <fullName evidence="1">protein-tyrosine-phosphatase</fullName>
        <ecNumber evidence="1">3.1.3.48</ecNumber>
    </recommendedName>
</protein>
<evidence type="ECO:0000256" key="2">
    <source>
        <dbReference type="ARBA" id="ARBA00022553"/>
    </source>
</evidence>
<feature type="compositionally biased region" description="Polar residues" evidence="6">
    <location>
        <begin position="550"/>
        <end position="559"/>
    </location>
</feature>
<keyword evidence="7" id="KW-1133">Transmembrane helix</keyword>
<evidence type="ECO:0000313" key="12">
    <source>
        <dbReference type="Proteomes" id="UP001286313"/>
    </source>
</evidence>
<keyword evidence="7" id="KW-0472">Membrane</keyword>
<dbReference type="GO" id="GO:0005829">
    <property type="term" value="C:cytosol"/>
    <property type="evidence" value="ECO:0007669"/>
    <property type="project" value="TreeGrafter"/>
</dbReference>
<accession>A0AAE1G1C5</accession>
<dbReference type="InterPro" id="IPR029021">
    <property type="entry name" value="Prot-tyrosine_phosphatase-like"/>
</dbReference>
<keyword evidence="3" id="KW-0378">Hydrolase</keyword>
<comment type="caution">
    <text evidence="11">The sequence shown here is derived from an EMBL/GenBank/DDBJ whole genome shotgun (WGS) entry which is preliminary data.</text>
</comment>
<feature type="signal peptide" evidence="8">
    <location>
        <begin position="1"/>
        <end position="30"/>
    </location>
</feature>
<feature type="region of interest" description="Disordered" evidence="6">
    <location>
        <begin position="467"/>
        <end position="676"/>
    </location>
</feature>
<proteinExistence type="predicted"/>
<dbReference type="SUPFAM" id="SSF52799">
    <property type="entry name" value="(Phosphotyrosine protein) phosphatases II"/>
    <property type="match status" value="1"/>
</dbReference>
<gene>
    <name evidence="11" type="ORF">Pcinc_011411</name>
</gene>
<feature type="active site" description="Phosphocysteine intermediate" evidence="5">
    <location>
        <position position="1699"/>
    </location>
</feature>
<dbReference type="GO" id="GO:0048666">
    <property type="term" value="P:neuron development"/>
    <property type="evidence" value="ECO:0007669"/>
    <property type="project" value="UniProtKB-ARBA"/>
</dbReference>
<feature type="region of interest" description="Disordered" evidence="6">
    <location>
        <begin position="389"/>
        <end position="451"/>
    </location>
</feature>
<evidence type="ECO:0000259" key="10">
    <source>
        <dbReference type="PROSITE" id="PS50056"/>
    </source>
</evidence>
<feature type="region of interest" description="Disordered" evidence="6">
    <location>
        <begin position="925"/>
        <end position="959"/>
    </location>
</feature>
<keyword evidence="2" id="KW-0597">Phosphoprotein</keyword>
<dbReference type="InterPro" id="IPR000242">
    <property type="entry name" value="PTP_cat"/>
</dbReference>
<feature type="compositionally biased region" description="Polar residues" evidence="6">
    <location>
        <begin position="943"/>
        <end position="956"/>
    </location>
</feature>
<feature type="region of interest" description="Disordered" evidence="6">
    <location>
        <begin position="341"/>
        <end position="373"/>
    </location>
</feature>
<feature type="region of interest" description="Disordered" evidence="6">
    <location>
        <begin position="176"/>
        <end position="196"/>
    </location>
</feature>
<sequence length="1770" mass="190466">MKMMLVAAARWIHLLPFLLLFLLLTHDVRCQLSLGEVDAFQPEDLDVSGATGVTGKDTESSSLAAASGNNALHAASVLADSANASDPNSAGTSVADSDLTITPTDHFLDDTTNADFDDYLTDEAHMTTEPAYYYTDDLSIKPGNTDSDFYPTDGEDEMESVTSEVPQLTRRIVFSGPSVSPISPEPSVEFTRPSSVTRGLDGSNLDIWLPNWPSELLQNSGDPTRGPTIRFPLDSPTSVFENTPVPSSVLDPVSTPVPHIAPSYTVSKVPVTQYYFDLTTVAPSPVPGPLFDQEDLPSSALPSIRPDISQQIMELSSSLSELQSSVLVEAALPMSITPTLSGSRETVVTEPSLVTPSALPVTPVPTPTLTPTSTTLMDEVMERGVVDNNLNEDMDGGMTLTESPLNETTGPRPPQSYPDPQLDGDQEESENTTDGDIVDHSPTADIAGELPGTGELQYISSAATTTAHPATTASSEIVTATSTSTTPSKRPTFTRTSQATESSRTPLWMLLSQSVPSRPVTSPPPSTQLTSSTTPTPELYTQVASALPPNDTSSPSPTAGVSPPQVLPPSSTSVPEVLASDQSPAESLNNTSTQTPQSNDPTGSDQLDEGNGDATTISPASPAPSSTLPQEVSSATSVTSSQTMKSDLTPGNEHPNSTVTESVPMSKDAQSRSNAVVSLTNSSTVEYTEIIQNNSSPSSSTIEVPINKTERENEISDEPVVITLPEDVPLHPDAPSDQGDIMTPDVNPSEVGREIYNLNSSPWTPIVEQTDNDVQNIPVTTSSSVVTTTTSLVITTPPELAGGFTPIVGETGNTNYVPQSDEDINTSHVPFLTSTTAVAESTIAATAPLDGSSTHPPAHTSNLIDSSVSTSVHMTSIESESVMPNDQSSPDYHLTSNIINKDELMPSVSLLSTAIQTSMKDESTLLSKTPSLSELLPSTPSSDTVTSETPFSSSMPDNIPEPTVVMTEPSPHTSFTSSDAVLFPSLADTLTDTIHQDRYPSSELSSVTPASPVPPDMPVSSASVALLPTPPAEPNPDSHTLVVVPTVTEDSTVTPIHTVQLEPPEEGTEVDTQEEVPEKEPEVVDDIMPAQPPATTTTPPPSPPPPPPVPSPLPPVNSSSPPPPPTTPTPPPPVIIPSQPPASSPSPPELPPSVSSEEATPTVRGPTITTSSTPVPSVTTPTTTATTETTTIIPPPITTTTTTPVTTTPPTEPPTTVPTSDSPPTLTTTMMLPNGTMVDAPLPHIRALVTYTIREFCRHKLNFRTMFSQWITQHLSGQALVKPQDIKFFNMATCPPNQSSQLEDDTTDLREDLPAATPTPQPDLEETNVYFYVTTSGIMDPDLTEQFPRFPMDLDISDDLTYLRPKVRQLELVRGHGASNTDLLLEEEAVVGTSVIVIIVICSIVGVTIIMALLFFMLVKRRGATNNYYGRRCTPVSMDAYSMDSVSVYHSFRRKSKRRASGRSIKSYLNQAFDDPNGPSRPLNFAKLTHFISDIDGVHEEFSTIPINMPKYDELPAGVEDKNRYANVIPVPETRVLLKVAKDSRNSDYINANYVRSARNESKYYIATQAPLDDTVADFWRMIWEQETRVVVMLTDFVEKGIDKCADYLPPSETLDCHRVYGDFQVTLKSRDMKEKFVVSNVQLKNLENNLIREVAHMWFTGWPAAGVPNEEAGFISFILEVRRTRKRLRAKGPILVHCSPGTGRTGTLLACDIVMKQFEDQRNIDVPRTVYSIRRDRAGAVQTKEQYAFIYRVIDLYASKLTSGNLDSL</sequence>
<evidence type="ECO:0000256" key="5">
    <source>
        <dbReference type="PIRSR" id="PIRSR608356-50"/>
    </source>
</evidence>
<dbReference type="PROSITE" id="PS50056">
    <property type="entry name" value="TYR_PHOSPHATASE_2"/>
    <property type="match status" value="1"/>
</dbReference>
<feature type="compositionally biased region" description="Low complexity" evidence="6">
    <location>
        <begin position="614"/>
        <end position="641"/>
    </location>
</feature>
<dbReference type="GO" id="GO:0019901">
    <property type="term" value="F:protein kinase binding"/>
    <property type="evidence" value="ECO:0007669"/>
    <property type="project" value="TreeGrafter"/>
</dbReference>
<evidence type="ECO:0000313" key="11">
    <source>
        <dbReference type="EMBL" id="KAK3884310.1"/>
    </source>
</evidence>
<name>A0AAE1G1C5_PETCI</name>
<dbReference type="SMART" id="SM00404">
    <property type="entry name" value="PTPc_motif"/>
    <property type="match status" value="1"/>
</dbReference>
<dbReference type="PROSITE" id="PS00383">
    <property type="entry name" value="TYR_PHOSPHATASE_1"/>
    <property type="match status" value="1"/>
</dbReference>
<evidence type="ECO:0000256" key="7">
    <source>
        <dbReference type="SAM" id="Phobius"/>
    </source>
</evidence>
<evidence type="ECO:0000259" key="9">
    <source>
        <dbReference type="PROSITE" id="PS50055"/>
    </source>
</evidence>
<dbReference type="PANTHER" id="PTHR46198">
    <property type="entry name" value="PROTEIN-TYROSINE-PHOSPHATASE"/>
    <property type="match status" value="1"/>
</dbReference>
<evidence type="ECO:0000256" key="1">
    <source>
        <dbReference type="ARBA" id="ARBA00013064"/>
    </source>
</evidence>
<feature type="region of interest" description="Disordered" evidence="6">
    <location>
        <begin position="1052"/>
        <end position="1225"/>
    </location>
</feature>
<feature type="compositionally biased region" description="Polar residues" evidence="6">
    <location>
        <begin position="654"/>
        <end position="663"/>
    </location>
</feature>
<dbReference type="InterPro" id="IPR003595">
    <property type="entry name" value="Tyr_Pase_cat"/>
</dbReference>
<dbReference type="InterPro" id="IPR008356">
    <property type="entry name" value="Tyr_Pase_KIM-con"/>
</dbReference>
<dbReference type="GO" id="GO:0004725">
    <property type="term" value="F:protein tyrosine phosphatase activity"/>
    <property type="evidence" value="ECO:0007669"/>
    <property type="project" value="UniProtKB-EC"/>
</dbReference>
<dbReference type="GO" id="GO:0007165">
    <property type="term" value="P:signal transduction"/>
    <property type="evidence" value="ECO:0007669"/>
    <property type="project" value="TreeGrafter"/>
</dbReference>
<dbReference type="Proteomes" id="UP001286313">
    <property type="component" value="Unassembled WGS sequence"/>
</dbReference>
<dbReference type="InterPro" id="IPR000387">
    <property type="entry name" value="Tyr_Pase_dom"/>
</dbReference>
<feature type="compositionally biased region" description="Low complexity" evidence="6">
    <location>
        <begin position="467"/>
        <end position="497"/>
    </location>
</feature>
<feature type="compositionally biased region" description="Polar residues" evidence="6">
    <location>
        <begin position="400"/>
        <end position="409"/>
    </location>
</feature>
<dbReference type="FunFam" id="3.90.190.10:FF:000098">
    <property type="entry name" value="Protein-tryrosine phosphatase"/>
    <property type="match status" value="1"/>
</dbReference>